<dbReference type="RefSeq" id="WP_309562593.1">
    <property type="nucleotide sequence ID" value="NZ_JAVJIU010000005.1"/>
</dbReference>
<dbReference type="NCBIfam" id="TIGR04131">
    <property type="entry name" value="Bac_Flav_CTERM"/>
    <property type="match status" value="1"/>
</dbReference>
<dbReference type="Pfam" id="PF13585">
    <property type="entry name" value="CHU_C"/>
    <property type="match status" value="1"/>
</dbReference>
<evidence type="ECO:0000259" key="1">
    <source>
        <dbReference type="Pfam" id="PF19081"/>
    </source>
</evidence>
<protein>
    <submittedName>
        <fullName evidence="2">Gliding motility-associated C-terminal domain-containing protein</fullName>
    </submittedName>
</protein>
<dbReference type="Proteomes" id="UP001257234">
    <property type="component" value="Unassembled WGS sequence"/>
</dbReference>
<name>A0ABU1ETK6_9FLAO</name>
<feature type="domain" description="Ig-like" evidence="1">
    <location>
        <begin position="1509"/>
        <end position="1587"/>
    </location>
</feature>
<keyword evidence="3" id="KW-1185">Reference proteome</keyword>
<evidence type="ECO:0000313" key="2">
    <source>
        <dbReference type="EMBL" id="MDR5591734.1"/>
    </source>
</evidence>
<evidence type="ECO:0000313" key="3">
    <source>
        <dbReference type="Proteomes" id="UP001257234"/>
    </source>
</evidence>
<dbReference type="EMBL" id="JAVJIU010000005">
    <property type="protein sequence ID" value="MDR5591734.1"/>
    <property type="molecule type" value="Genomic_DNA"/>
</dbReference>
<organism evidence="2 3">
    <name type="scientific">Christiangramia sediminicola</name>
    <dbReference type="NCBI Taxonomy" id="3073267"/>
    <lineage>
        <taxon>Bacteria</taxon>
        <taxon>Pseudomonadati</taxon>
        <taxon>Bacteroidota</taxon>
        <taxon>Flavobacteriia</taxon>
        <taxon>Flavobacteriales</taxon>
        <taxon>Flavobacteriaceae</taxon>
        <taxon>Christiangramia</taxon>
    </lineage>
</organism>
<reference evidence="3" key="1">
    <citation type="submission" date="2023-07" db="EMBL/GenBank/DDBJ databases">
        <title>Christiangramia sp. SM2212., a novel bacterium of the family Flavobacteriaceae isolated from the sea sediment.</title>
        <authorList>
            <person name="Wang J."/>
            <person name="Zhang X."/>
        </authorList>
    </citation>
    <scope>NUCLEOTIDE SEQUENCE [LARGE SCALE GENOMIC DNA]</scope>
    <source>
        <strain evidence="3">SM2212</strain>
    </source>
</reference>
<dbReference type="InterPro" id="IPR026341">
    <property type="entry name" value="T9SS_type_B"/>
</dbReference>
<gene>
    <name evidence="2" type="ORF">RE431_13905</name>
</gene>
<accession>A0ABU1ETK6</accession>
<dbReference type="Pfam" id="PF19081">
    <property type="entry name" value="Ig_7"/>
    <property type="match status" value="1"/>
</dbReference>
<comment type="caution">
    <text evidence="2">The sequence shown here is derived from an EMBL/GenBank/DDBJ whole genome shotgun (WGS) entry which is preliminary data.</text>
</comment>
<proteinExistence type="predicted"/>
<sequence>MQNFTLRLKGKLFYLLTLFLIIGTLSSYGQDCGTPAADQNYCYLETIQDLINDGVTDSDANTEIFETGDSVNDTDPIDRDELLTDGTEYFIGSSTDDCARVPVTVTVAAGPRPENEITNGRDNFTISPCDNSGFTAQDLEDLFTADAGYELEVYGTEFGETALDPTFTLNAGDSYFVGQVDDGSGSRCPSTRAAVGFDPIETPGPTAEANQTYCEGATVADLMASGTETNTQAIRWYRSETSNSPLADDVELVNGEDYFAGQVVNDRNSPFPPCETPMAERTRVVVEIINFDAGPDVAENICEDELESRLASETPTEVFLSLLEGRDLPSDVTFNPSISSIVSEYSIDPYQTFTTAATFITEDGCEDVVVISLTVDELPNAGEDSSAEFCADELVGLSPAELAALIADNIDPTADTGGTFDPTFTEILATVDPTNPTGTYSTTYTVTNGACSDSATYSVTINEGADAGDDNAGIICEDEVSATFPNINAVRAFYLSLLNDGVSETGSFNPTINEIVDSYLADEDGLGDFTTTYTVSNGDCEDSVELTASIIEVSDANAGSFDDIDSICSDEASIDLTTLDNNDPEATSGGTFTGEGVTDNTFDASVGPGTYTITYTVDESSSSCITGSESTTFTITVSDGTGAGEDNTGIICESEVEETFPNREAVRAYYLSLLSDGVADTGTFNPTINQIVNDYLADDDGFGDFTTTYTVGTGSCTDSAELTISVLEEVPANAGNFDNIVDVCSFEDSIDLAALDNNDPEATTGGTFTGDGVSDNIFDPSIGTGSYTITYSVDDSSSSCNTGSDSTSFTITVAEGTGAGEDNTGIICESEIDDTFPNREAVRAFYLDLLSEGVSETGTFNPTINQIVNSYLADEDGFGDFTTTYTIESGSCTDSVQLTISVLEEEPANAGDFDDIFDVCSDDDMINLNELTNNDADAIMGGTFTGESVTDNMFDPSIGAGTYTITYNVDESTPCITGSDSTSFDITVVDAPISSSISRNLCISEARDIISNPAAGLAYLQDLVEEAGVDAFDADNFNDGFEAEAARLAGFIDTPSSESETFNFEYTDTSDSICDDGLITISITINDLRDAEAGNIENQTVCGTGEMIDLTDFFTDETVPGGTFSGPGVDGNMFDTSLDLTEDGYEITYSVDDSADCVTEGTSDSTTFTIFIVDSVDAGNSNSADVCRVDVDELFPSNSSVRAFYLDLLDSGVSRTGTFAPTIQQLINVYNSNPDQDEFTTTYTIDNGSCSDSVELTINVYDALPAIIGDIADPDPICRNAEDVDLFSFLPADANPNGTFEGYEDGVFSPMMSGAGTFDITYTLTDDSPCTEGEASATFTLTVLESAFAGMDMDLSVCMDDDTQDLFSFLSVDADDNGEFTYNGDVITDGMMNPSDFVAGTYTVIYTVPAENDCGEDTAEFTITVEEAPDAPTVDGNPFTFCATDDATVADLSATGTNLTFYTDEDLTMMVAAEDALESGTYYVTQRNDDGACESEAAEISVTINDADTPTISEMNPSFCEFDDATIADLTDMINEAGTITWYDSADGDNALSSGTSLQDGVTYYATIFNVDTGCESSVRLAVTVSIDDDCPIIIPEGFSPNGDGLNDTFEIRNIRDKYPNFTMEIRNRFGDVVYKGNANTPDWDGFSTEGSFGSDILPVGAYFYYLNWNDGSTEPVRGTVYLSR</sequence>
<dbReference type="InterPro" id="IPR044023">
    <property type="entry name" value="Ig_7"/>
</dbReference>